<dbReference type="Proteomes" id="UP000680706">
    <property type="component" value="Chromosome"/>
</dbReference>
<protein>
    <recommendedName>
        <fullName evidence="3">Phage tail assembly chaperone</fullName>
    </recommendedName>
</protein>
<dbReference type="EMBL" id="CP074126">
    <property type="protein sequence ID" value="QUS54502.1"/>
    <property type="molecule type" value="Genomic_DNA"/>
</dbReference>
<proteinExistence type="predicted"/>
<accession>A0ABX8AHG0</accession>
<evidence type="ECO:0000313" key="1">
    <source>
        <dbReference type="EMBL" id="QUS54502.1"/>
    </source>
</evidence>
<keyword evidence="2" id="KW-1185">Reference proteome</keyword>
<evidence type="ECO:0000313" key="2">
    <source>
        <dbReference type="Proteomes" id="UP000680706"/>
    </source>
</evidence>
<sequence>MRAIERVKSHYKRAKNQVIEVPEWGENGEAFKVFYDPMTPKQRKRISDEYDGMDAEAFVEVLVMKSQDENGEKLFNADDKHKLLTEADGAIIGRIALLMLGPCDAKDIEKN</sequence>
<organism evidence="1 2">
    <name type="scientific">Pseudovibrio brasiliensis</name>
    <dbReference type="NCBI Taxonomy" id="1898042"/>
    <lineage>
        <taxon>Bacteria</taxon>
        <taxon>Pseudomonadati</taxon>
        <taxon>Pseudomonadota</taxon>
        <taxon>Alphaproteobacteria</taxon>
        <taxon>Hyphomicrobiales</taxon>
        <taxon>Stappiaceae</taxon>
        <taxon>Pseudovibrio</taxon>
    </lineage>
</organism>
<evidence type="ECO:0008006" key="3">
    <source>
        <dbReference type="Google" id="ProtNLM"/>
    </source>
</evidence>
<gene>
    <name evidence="1" type="ORF">KGB56_13990</name>
</gene>
<name>A0ABX8AHG0_9HYPH</name>
<reference evidence="1 2" key="1">
    <citation type="journal article" date="2021" name="Angew. Chem. Int. Ed. Engl.">
        <title>A novel family of nonribosomal peptides modulate collective behavior in Pseudovibrio bacteria isolated from marine sponges.</title>
        <authorList>
            <person name="Ioca L.P."/>
            <person name="Dai Y."/>
            <person name="Kunakom S."/>
            <person name="Diaz-Espinosa J."/>
            <person name="Krunic A."/>
            <person name="Crnkovic C.M."/>
            <person name="Orjala J."/>
            <person name="Sanchez L.M."/>
            <person name="Ferreira A.G."/>
            <person name="Berlinck R.G.S."/>
            <person name="Eustaquio A.S."/>
        </authorList>
    </citation>
    <scope>NUCLEOTIDE SEQUENCE [LARGE SCALE GENOMIC DNA]</scope>
    <source>
        <strain evidence="1 2">Ab134</strain>
    </source>
</reference>
<dbReference type="RefSeq" id="WP_075698850.1">
    <property type="nucleotide sequence ID" value="NZ_CP074126.1"/>
</dbReference>